<name>A0A8J3JVY2_9ACTN</name>
<dbReference type="RefSeq" id="WP_191839765.1">
    <property type="nucleotide sequence ID" value="NZ_BAAALB010000009.1"/>
</dbReference>
<keyword evidence="2" id="KW-1185">Reference proteome</keyword>
<accession>A0A8J3JVY2</accession>
<reference evidence="1 2" key="1">
    <citation type="submission" date="2021-01" db="EMBL/GenBank/DDBJ databases">
        <title>Whole genome shotgun sequence of Catellatospora chokoriensis NBRC 107358.</title>
        <authorList>
            <person name="Komaki H."/>
            <person name="Tamura T."/>
        </authorList>
    </citation>
    <scope>NUCLEOTIDE SEQUENCE [LARGE SCALE GENOMIC DNA]</scope>
    <source>
        <strain evidence="1 2">NBRC 107358</strain>
    </source>
</reference>
<gene>
    <name evidence="1" type="ORF">Cch02nite_29330</name>
</gene>
<evidence type="ECO:0000313" key="1">
    <source>
        <dbReference type="EMBL" id="GIF89489.1"/>
    </source>
</evidence>
<dbReference type="AlphaFoldDB" id="A0A8J3JVY2"/>
<dbReference type="EMBL" id="BONG01000016">
    <property type="protein sequence ID" value="GIF89489.1"/>
    <property type="molecule type" value="Genomic_DNA"/>
</dbReference>
<protein>
    <submittedName>
        <fullName evidence="1">Uncharacterized protein</fullName>
    </submittedName>
</protein>
<sequence>MDRDRLISLLSTGGEAFEACRLALINGASFVVWEKHLPASTLASIWDVRREIADAAGINTAEMTSAVARLEAVGDREVCVGKVVAPGHRFRLFLLADQSAVLACSASG</sequence>
<dbReference type="Proteomes" id="UP000619293">
    <property type="component" value="Unassembled WGS sequence"/>
</dbReference>
<evidence type="ECO:0000313" key="2">
    <source>
        <dbReference type="Proteomes" id="UP000619293"/>
    </source>
</evidence>
<organism evidence="1 2">
    <name type="scientific">Catellatospora chokoriensis</name>
    <dbReference type="NCBI Taxonomy" id="310353"/>
    <lineage>
        <taxon>Bacteria</taxon>
        <taxon>Bacillati</taxon>
        <taxon>Actinomycetota</taxon>
        <taxon>Actinomycetes</taxon>
        <taxon>Micromonosporales</taxon>
        <taxon>Micromonosporaceae</taxon>
        <taxon>Catellatospora</taxon>
    </lineage>
</organism>
<comment type="caution">
    <text evidence="1">The sequence shown here is derived from an EMBL/GenBank/DDBJ whole genome shotgun (WGS) entry which is preliminary data.</text>
</comment>
<proteinExistence type="predicted"/>